<evidence type="ECO:0000313" key="2">
    <source>
        <dbReference type="Proteomes" id="UP000653674"/>
    </source>
</evidence>
<protein>
    <submittedName>
        <fullName evidence="1">Uncharacterized protein</fullName>
    </submittedName>
</protein>
<proteinExistence type="predicted"/>
<dbReference type="Pfam" id="PF19939">
    <property type="entry name" value="DUF6401"/>
    <property type="match status" value="1"/>
</dbReference>
<organism evidence="1 2">
    <name type="scientific">Planosporangium flavigriseum</name>
    <dbReference type="NCBI Taxonomy" id="373681"/>
    <lineage>
        <taxon>Bacteria</taxon>
        <taxon>Bacillati</taxon>
        <taxon>Actinomycetota</taxon>
        <taxon>Actinomycetes</taxon>
        <taxon>Micromonosporales</taxon>
        <taxon>Micromonosporaceae</taxon>
        <taxon>Planosporangium</taxon>
    </lineage>
</organism>
<gene>
    <name evidence="1" type="ORF">Pfl04_24390</name>
</gene>
<accession>A0A8J3LVH4</accession>
<comment type="caution">
    <text evidence="1">The sequence shown here is derived from an EMBL/GenBank/DDBJ whole genome shotgun (WGS) entry which is preliminary data.</text>
</comment>
<name>A0A8J3LVH4_9ACTN</name>
<dbReference type="AlphaFoldDB" id="A0A8J3LVH4"/>
<keyword evidence="2" id="KW-1185">Reference proteome</keyword>
<reference evidence="1" key="1">
    <citation type="submission" date="2021-01" db="EMBL/GenBank/DDBJ databases">
        <title>Whole genome shotgun sequence of Planosporangium flavigriseum NBRC 105377.</title>
        <authorList>
            <person name="Komaki H."/>
            <person name="Tamura T."/>
        </authorList>
    </citation>
    <scope>NUCLEOTIDE SEQUENCE</scope>
    <source>
        <strain evidence="1">NBRC 105377</strain>
    </source>
</reference>
<dbReference type="Proteomes" id="UP000653674">
    <property type="component" value="Unassembled WGS sequence"/>
</dbReference>
<evidence type="ECO:0000313" key="1">
    <source>
        <dbReference type="EMBL" id="GIG74035.1"/>
    </source>
</evidence>
<dbReference type="EMBL" id="BONU01000014">
    <property type="protein sequence ID" value="GIG74035.1"/>
    <property type="molecule type" value="Genomic_DNA"/>
</dbReference>
<sequence length="134" mass="14069">MVFLPTYLGRRPYIEVMTSELPAAALLTAATEPGATLKTIMLRTGADGLAAAAQIPSLMAAVDQHAAAVRESLASRGLPVTAVPLASYGSAVLAAAARMGWQPPDAADLDWSRATWFHLRLTAVCALAIAYDYL</sequence>
<dbReference type="InterPro" id="IPR045647">
    <property type="entry name" value="DUF6401"/>
</dbReference>